<dbReference type="PANTHER" id="PTHR40037">
    <property type="entry name" value="PHOSPHOESTERASE YJCG-RELATED"/>
    <property type="match status" value="1"/>
</dbReference>
<dbReference type="Gene3D" id="3.90.1140.10">
    <property type="entry name" value="Cyclic phosphodiesterase"/>
    <property type="match status" value="1"/>
</dbReference>
<gene>
    <name evidence="1" type="ORF">GCM10025862_24520</name>
</gene>
<dbReference type="Proteomes" id="UP001157109">
    <property type="component" value="Unassembled WGS sequence"/>
</dbReference>
<evidence type="ECO:0000313" key="2">
    <source>
        <dbReference type="Proteomes" id="UP001157109"/>
    </source>
</evidence>
<dbReference type="PANTHER" id="PTHR40037:SF1">
    <property type="entry name" value="PHOSPHOESTERASE SAOUHSC_00951-RELATED"/>
    <property type="match status" value="1"/>
</dbReference>
<dbReference type="EMBL" id="BSUJ01000001">
    <property type="protein sequence ID" value="GMA20431.1"/>
    <property type="molecule type" value="Genomic_DNA"/>
</dbReference>
<dbReference type="SUPFAM" id="SSF55144">
    <property type="entry name" value="LigT-like"/>
    <property type="match status" value="1"/>
</dbReference>
<sequence>MPTVIGVSIAIPEPFGSELQRARISFGDTAAEGIPTHITLLPPTEVDDATLGGVRAHLERVAAAARPFVVQLRGTGTFRPVSPVVFVQIARGIPHCERLEQAVRQGLLERELAFPYHPHITVAQGVSEENLDRAFDELATYTVTFTVSKFYLYIQGEDGAWHPVESFTLGASHADPAGTA</sequence>
<comment type="caution">
    <text evidence="1">The sequence shown here is derived from an EMBL/GenBank/DDBJ whole genome shotgun (WGS) entry which is preliminary data.</text>
</comment>
<reference evidence="2" key="1">
    <citation type="journal article" date="2019" name="Int. J. Syst. Evol. Microbiol.">
        <title>The Global Catalogue of Microorganisms (GCM) 10K type strain sequencing project: providing services to taxonomists for standard genome sequencing and annotation.</title>
        <authorList>
            <consortium name="The Broad Institute Genomics Platform"/>
            <consortium name="The Broad Institute Genome Sequencing Center for Infectious Disease"/>
            <person name="Wu L."/>
            <person name="Ma J."/>
        </authorList>
    </citation>
    <scope>NUCLEOTIDE SEQUENCE [LARGE SCALE GENOMIC DNA]</scope>
    <source>
        <strain evidence="2">NBRC 105830</strain>
    </source>
</reference>
<keyword evidence="2" id="KW-1185">Reference proteome</keyword>
<dbReference type="InterPro" id="IPR050580">
    <property type="entry name" value="2H_phosphoesterase_YjcG-like"/>
</dbReference>
<protein>
    <submittedName>
        <fullName evidence="1">Phosphoesterase</fullName>
    </submittedName>
</protein>
<dbReference type="InterPro" id="IPR009097">
    <property type="entry name" value="Cyclic_Pdiesterase"/>
</dbReference>
<name>A0ABQ6HQ14_9MICO</name>
<dbReference type="RefSeq" id="WP_241446489.1">
    <property type="nucleotide sequence ID" value="NZ_BSUJ01000001.1"/>
</dbReference>
<accession>A0ABQ6HQ14</accession>
<organism evidence="1 2">
    <name type="scientific">Arsenicicoccus piscis</name>
    <dbReference type="NCBI Taxonomy" id="673954"/>
    <lineage>
        <taxon>Bacteria</taxon>
        <taxon>Bacillati</taxon>
        <taxon>Actinomycetota</taxon>
        <taxon>Actinomycetes</taxon>
        <taxon>Micrococcales</taxon>
        <taxon>Intrasporangiaceae</taxon>
        <taxon>Arsenicicoccus</taxon>
    </lineage>
</organism>
<dbReference type="Pfam" id="PF13563">
    <property type="entry name" value="2_5_RNA_ligase2"/>
    <property type="match status" value="1"/>
</dbReference>
<proteinExistence type="predicted"/>
<evidence type="ECO:0000313" key="1">
    <source>
        <dbReference type="EMBL" id="GMA20431.1"/>
    </source>
</evidence>